<evidence type="ECO:0000256" key="10">
    <source>
        <dbReference type="ARBA" id="ARBA00023065"/>
    </source>
</evidence>
<dbReference type="Gene3D" id="1.10.3470.10">
    <property type="entry name" value="ABC transporter involved in vitamin B12 uptake, BtuC"/>
    <property type="match status" value="1"/>
</dbReference>
<evidence type="ECO:0000256" key="1">
    <source>
        <dbReference type="ARBA" id="ARBA00002313"/>
    </source>
</evidence>
<dbReference type="PANTHER" id="PTHR30477">
    <property type="entry name" value="ABC-TRANSPORTER METAL-BINDING PROTEIN"/>
    <property type="match status" value="1"/>
</dbReference>
<evidence type="ECO:0000256" key="2">
    <source>
        <dbReference type="ARBA" id="ARBA00004651"/>
    </source>
</evidence>
<keyword evidence="7" id="KW-0862">Zinc</keyword>
<dbReference type="SUPFAM" id="SSF81345">
    <property type="entry name" value="ABC transporter involved in vitamin B12 uptake, BtuC"/>
    <property type="match status" value="1"/>
</dbReference>
<comment type="similarity">
    <text evidence="3 13">Belongs to the ABC-3 integral membrane protein family.</text>
</comment>
<evidence type="ECO:0000256" key="14">
    <source>
        <dbReference type="SAM" id="Phobius"/>
    </source>
</evidence>
<comment type="subcellular location">
    <subcellularLocation>
        <location evidence="2 13">Cell membrane</location>
        <topology evidence="2 13">Multi-pass membrane protein</topology>
    </subcellularLocation>
</comment>
<evidence type="ECO:0000256" key="8">
    <source>
        <dbReference type="ARBA" id="ARBA00022906"/>
    </source>
</evidence>
<evidence type="ECO:0000313" key="16">
    <source>
        <dbReference type="Proteomes" id="UP001056291"/>
    </source>
</evidence>
<comment type="function">
    <text evidence="1">Involved in the high-affinity zinc uptake transport system.</text>
</comment>
<feature type="transmembrane region" description="Helical" evidence="14">
    <location>
        <begin position="40"/>
        <end position="73"/>
    </location>
</feature>
<dbReference type="InterPro" id="IPR037294">
    <property type="entry name" value="ABC_BtuC-like"/>
</dbReference>
<feature type="transmembrane region" description="Helical" evidence="14">
    <location>
        <begin position="213"/>
        <end position="235"/>
    </location>
</feature>
<feature type="transmembrane region" description="Helical" evidence="14">
    <location>
        <begin position="85"/>
        <end position="106"/>
    </location>
</feature>
<feature type="transmembrane region" description="Helical" evidence="14">
    <location>
        <begin position="241"/>
        <end position="261"/>
    </location>
</feature>
<keyword evidence="9 14" id="KW-1133">Transmembrane helix</keyword>
<accession>A0ABY4W5V4</accession>
<gene>
    <name evidence="15" type="ORF">NBZ79_00695</name>
</gene>
<keyword evidence="4 13" id="KW-0813">Transport</keyword>
<dbReference type="Proteomes" id="UP001056291">
    <property type="component" value="Chromosome"/>
</dbReference>
<keyword evidence="6 13" id="KW-0812">Transmembrane</keyword>
<evidence type="ECO:0000256" key="13">
    <source>
        <dbReference type="RuleBase" id="RU003943"/>
    </source>
</evidence>
<evidence type="ECO:0000256" key="9">
    <source>
        <dbReference type="ARBA" id="ARBA00022989"/>
    </source>
</evidence>
<evidence type="ECO:0000313" key="15">
    <source>
        <dbReference type="EMBL" id="USG61493.1"/>
    </source>
</evidence>
<evidence type="ECO:0000256" key="5">
    <source>
        <dbReference type="ARBA" id="ARBA00022475"/>
    </source>
</evidence>
<sequence>MDDFVIRALVAGMGVALIAGPLGCFVVWRRMSYFGDSLAHSALLGIALGLLYGINVNLGTVIVCSIFALLLVWLQHRRVLATDTLLGILAHAALSIGMVAISFLDNPRFDLHSYLFGDILTVRLTDLYWIYGGGAVVIALMIANWSSLTLMTIHEDLARAEGVNTMWSNILLMFLMTIVVAVSIRIVGILLVTSLLIIPAATARQLVASPENMALMAAILGLCAVFGGIFGSIQFDTPSGPSIVTAAAFMFAAISFGVAVYSRRRTAT</sequence>
<name>A0ABY4W5V4_9PROT</name>
<evidence type="ECO:0000256" key="4">
    <source>
        <dbReference type="ARBA" id="ARBA00022448"/>
    </source>
</evidence>
<evidence type="ECO:0000256" key="3">
    <source>
        <dbReference type="ARBA" id="ARBA00008034"/>
    </source>
</evidence>
<dbReference type="CDD" id="cd06550">
    <property type="entry name" value="TM_ABC_iron-siderophores_like"/>
    <property type="match status" value="1"/>
</dbReference>
<keyword evidence="11 14" id="KW-0472">Membrane</keyword>
<proteinExistence type="inferred from homology"/>
<dbReference type="Pfam" id="PF00950">
    <property type="entry name" value="ABC-3"/>
    <property type="match status" value="1"/>
</dbReference>
<dbReference type="PANTHER" id="PTHR30477:SF23">
    <property type="entry name" value="HIGH-AFFINITY ZINC UPTAKE SYSTEM MEMBRANE PROTEIN ZNUB"/>
    <property type="match status" value="1"/>
</dbReference>
<protein>
    <recommendedName>
        <fullName evidence="12">High-affinity zinc uptake system membrane protein ZnuB</fullName>
    </recommendedName>
</protein>
<dbReference type="InterPro" id="IPR001626">
    <property type="entry name" value="ABC_TroCD"/>
</dbReference>
<keyword evidence="5" id="KW-1003">Cell membrane</keyword>
<evidence type="ECO:0000256" key="12">
    <source>
        <dbReference type="ARBA" id="ARBA00040080"/>
    </source>
</evidence>
<dbReference type="RefSeq" id="WP_251934561.1">
    <property type="nucleotide sequence ID" value="NZ_CP098747.1"/>
</dbReference>
<keyword evidence="16" id="KW-1185">Reference proteome</keyword>
<dbReference type="EMBL" id="CP098747">
    <property type="protein sequence ID" value="USG61493.1"/>
    <property type="molecule type" value="Genomic_DNA"/>
</dbReference>
<organism evidence="15 16">
    <name type="scientific">Sneathiella marina</name>
    <dbReference type="NCBI Taxonomy" id="2950108"/>
    <lineage>
        <taxon>Bacteria</taxon>
        <taxon>Pseudomonadati</taxon>
        <taxon>Pseudomonadota</taxon>
        <taxon>Alphaproteobacteria</taxon>
        <taxon>Sneathiellales</taxon>
        <taxon>Sneathiellaceae</taxon>
        <taxon>Sneathiella</taxon>
    </lineage>
</organism>
<feature type="transmembrane region" description="Helical" evidence="14">
    <location>
        <begin position="170"/>
        <end position="201"/>
    </location>
</feature>
<reference evidence="15" key="1">
    <citation type="submission" date="2022-06" db="EMBL/GenBank/DDBJ databases">
        <title>Sneathiella actinostolidae sp. nov., isolated from a sea anemonein the Western Pacific Ocean.</title>
        <authorList>
            <person name="Wei M.J."/>
        </authorList>
    </citation>
    <scope>NUCLEOTIDE SEQUENCE</scope>
    <source>
        <strain evidence="15">PHK-P5</strain>
    </source>
</reference>
<keyword evidence="10" id="KW-0406">Ion transport</keyword>
<feature type="transmembrane region" description="Helical" evidence="14">
    <location>
        <begin position="127"/>
        <end position="150"/>
    </location>
</feature>
<keyword evidence="8" id="KW-0864">Zinc transport</keyword>
<evidence type="ECO:0000256" key="7">
    <source>
        <dbReference type="ARBA" id="ARBA00022833"/>
    </source>
</evidence>
<evidence type="ECO:0000256" key="11">
    <source>
        <dbReference type="ARBA" id="ARBA00023136"/>
    </source>
</evidence>
<evidence type="ECO:0000256" key="6">
    <source>
        <dbReference type="ARBA" id="ARBA00022692"/>
    </source>
</evidence>
<feature type="transmembrane region" description="Helical" evidence="14">
    <location>
        <begin position="6"/>
        <end position="28"/>
    </location>
</feature>